<proteinExistence type="predicted"/>
<comment type="caution">
    <text evidence="1">The sequence shown here is derived from an EMBL/GenBank/DDBJ whole genome shotgun (WGS) entry which is preliminary data.</text>
</comment>
<reference evidence="1 2" key="1">
    <citation type="submission" date="2019-12" db="EMBL/GenBank/DDBJ databases">
        <title>Rhizobium genotypes associated with high levels of biological nitrogen fixation by grain legumes in a temperate-maritime cropping system.</title>
        <authorList>
            <person name="Maluk M."/>
            <person name="Francesc Ferrando Molina F."/>
            <person name="Lopez Del Egido L."/>
            <person name="Lafos M."/>
            <person name="Langarica-Fuentes A."/>
            <person name="Gebre Yohannes G."/>
            <person name="Young M.W."/>
            <person name="Martin P."/>
            <person name="Gantlett R."/>
            <person name="Kenicer G."/>
            <person name="Hawes C."/>
            <person name="Begg G.S."/>
            <person name="Quilliam R.S."/>
            <person name="Squire G.R."/>
            <person name="Poole P.S."/>
            <person name="Young P.W."/>
            <person name="Iannetta P.M."/>
            <person name="James E.K."/>
        </authorList>
    </citation>
    <scope>NUCLEOTIDE SEQUENCE [LARGE SCALE GENOMIC DNA]</scope>
    <source>
        <strain evidence="1 2">JHI2449</strain>
    </source>
</reference>
<organism evidence="1 2">
    <name type="scientific">Rhizobium laguerreae</name>
    <dbReference type="NCBI Taxonomy" id="1076926"/>
    <lineage>
        <taxon>Bacteria</taxon>
        <taxon>Pseudomonadati</taxon>
        <taxon>Pseudomonadota</taxon>
        <taxon>Alphaproteobacteria</taxon>
        <taxon>Hyphomicrobiales</taxon>
        <taxon>Rhizobiaceae</taxon>
        <taxon>Rhizobium/Agrobacterium group</taxon>
        <taxon>Rhizobium</taxon>
    </lineage>
</organism>
<dbReference type="RefSeq" id="WP_163883445.1">
    <property type="nucleotide sequence ID" value="NZ_WUEP01000041.1"/>
</dbReference>
<evidence type="ECO:0000313" key="2">
    <source>
        <dbReference type="Proteomes" id="UP000468864"/>
    </source>
</evidence>
<protein>
    <submittedName>
        <fullName evidence="1">Uncharacterized protein</fullName>
    </submittedName>
</protein>
<evidence type="ECO:0000313" key="1">
    <source>
        <dbReference type="EMBL" id="NEH95695.1"/>
    </source>
</evidence>
<gene>
    <name evidence="1" type="ORF">GR206_32570</name>
</gene>
<sequence>MDRVACIGEQSFSDETEIFRGGIPPSPRALGPMFLALIRESLAAGYFSPKAWAALNPAGPCCNDYNKFQRCRKGGLAGGFWLLEPDDMSSSPVP</sequence>
<accession>A0A6N9ZRZ6</accession>
<dbReference type="EMBL" id="WUEP01000041">
    <property type="protein sequence ID" value="NEH95695.1"/>
    <property type="molecule type" value="Genomic_DNA"/>
</dbReference>
<name>A0A6N9ZRZ6_9HYPH</name>
<dbReference type="AlphaFoldDB" id="A0A6N9ZRZ6"/>
<dbReference type="Proteomes" id="UP000468864">
    <property type="component" value="Unassembled WGS sequence"/>
</dbReference>